<accession>A0ACC0WBK5</accession>
<keyword evidence="2" id="KW-1185">Reference proteome</keyword>
<sequence length="260" mass="28249">MWIKMSQGKKRQQHEALFHLSEPRHDVCVRVVQDTTKVDGLGGEVWPGALVLCELLDARSEEVVIGRDVIELGAGCGLCGLVAAALGAKTLVLTDEFPDLLATNIARNCHLWSEVENDDRLSIASCGELKWGVAESIAPYAHSFDTILGSEITQLGRDLHAPLLKTIGSILRPNANSLALISMDVCRAVCEGRCDVTNCIASHFVAAAEITGFKVHKHPSVQLAYRETVITLVGALGRPLHVDVDDWSTVFELRLAHVTQ</sequence>
<evidence type="ECO:0000313" key="2">
    <source>
        <dbReference type="Proteomes" id="UP001163321"/>
    </source>
</evidence>
<reference evidence="1 2" key="1">
    <citation type="journal article" date="2022" name="bioRxiv">
        <title>The genome of the oomycete Peronosclerospora sorghi, a cosmopolitan pathogen of maize and sorghum, is inflated with dispersed pseudogenes.</title>
        <authorList>
            <person name="Fletcher K."/>
            <person name="Martin F."/>
            <person name="Isakeit T."/>
            <person name="Cavanaugh K."/>
            <person name="Magill C."/>
            <person name="Michelmore R."/>
        </authorList>
    </citation>
    <scope>NUCLEOTIDE SEQUENCE [LARGE SCALE GENOMIC DNA]</scope>
    <source>
        <strain evidence="1">P6</strain>
    </source>
</reference>
<dbReference type="Proteomes" id="UP001163321">
    <property type="component" value="Chromosome 2"/>
</dbReference>
<organism evidence="1 2">
    <name type="scientific">Peronosclerospora sorghi</name>
    <dbReference type="NCBI Taxonomy" id="230839"/>
    <lineage>
        <taxon>Eukaryota</taxon>
        <taxon>Sar</taxon>
        <taxon>Stramenopiles</taxon>
        <taxon>Oomycota</taxon>
        <taxon>Peronosporomycetes</taxon>
        <taxon>Peronosporales</taxon>
        <taxon>Peronosporaceae</taxon>
        <taxon>Peronosclerospora</taxon>
    </lineage>
</organism>
<dbReference type="EMBL" id="CM047581">
    <property type="protein sequence ID" value="KAI9916164.1"/>
    <property type="molecule type" value="Genomic_DNA"/>
</dbReference>
<evidence type="ECO:0000313" key="1">
    <source>
        <dbReference type="EMBL" id="KAI9916164.1"/>
    </source>
</evidence>
<name>A0ACC0WBK5_9STRA</name>
<gene>
    <name evidence="1" type="ORF">PsorP6_016724</name>
</gene>
<proteinExistence type="predicted"/>
<protein>
    <submittedName>
        <fullName evidence="1">Uncharacterized protein</fullName>
    </submittedName>
</protein>
<comment type="caution">
    <text evidence="1">The sequence shown here is derived from an EMBL/GenBank/DDBJ whole genome shotgun (WGS) entry which is preliminary data.</text>
</comment>